<gene>
    <name evidence="7" type="ORF">HPBE_LOCUS12020</name>
</gene>
<dbReference type="WBParaSite" id="HPBE_0001202301-mRNA-1">
    <property type="protein sequence ID" value="HPBE_0001202301-mRNA-1"/>
    <property type="gene ID" value="HPBE_0001202301"/>
</dbReference>
<dbReference type="InterPro" id="IPR051223">
    <property type="entry name" value="Polycystin"/>
</dbReference>
<dbReference type="Pfam" id="PF20519">
    <property type="entry name" value="Polycystin_dom"/>
    <property type="match status" value="1"/>
</dbReference>
<dbReference type="GO" id="GO:0016020">
    <property type="term" value="C:membrane"/>
    <property type="evidence" value="ECO:0007669"/>
    <property type="project" value="UniProtKB-SubCell"/>
</dbReference>
<name>A0A3P8D2N8_HELPZ</name>
<keyword evidence="3" id="KW-0812">Transmembrane</keyword>
<evidence type="ECO:0000256" key="4">
    <source>
        <dbReference type="ARBA" id="ARBA00022989"/>
    </source>
</evidence>
<dbReference type="GO" id="GO:0005262">
    <property type="term" value="F:calcium channel activity"/>
    <property type="evidence" value="ECO:0007669"/>
    <property type="project" value="TreeGrafter"/>
</dbReference>
<dbReference type="AlphaFoldDB" id="A0A3P8D2N8"/>
<keyword evidence="5" id="KW-0472">Membrane</keyword>
<dbReference type="Proteomes" id="UP000050761">
    <property type="component" value="Unassembled WGS sequence"/>
</dbReference>
<evidence type="ECO:0000256" key="5">
    <source>
        <dbReference type="ARBA" id="ARBA00023136"/>
    </source>
</evidence>
<evidence type="ECO:0000313" key="8">
    <source>
        <dbReference type="Proteomes" id="UP000050761"/>
    </source>
</evidence>
<keyword evidence="4" id="KW-1133">Transmembrane helix</keyword>
<reference evidence="7 8" key="1">
    <citation type="submission" date="2018-11" db="EMBL/GenBank/DDBJ databases">
        <authorList>
            <consortium name="Pathogen Informatics"/>
        </authorList>
    </citation>
    <scope>NUCLEOTIDE SEQUENCE [LARGE SCALE GENOMIC DNA]</scope>
</reference>
<comment type="similarity">
    <text evidence="2">Belongs to the polycystin family.</text>
</comment>
<dbReference type="PANTHER" id="PTHR10877">
    <property type="entry name" value="POLYCYSTIN FAMILY MEMBER"/>
    <property type="match status" value="1"/>
</dbReference>
<dbReference type="EMBL" id="UZAH01027324">
    <property type="protein sequence ID" value="VDO90615.1"/>
    <property type="molecule type" value="Genomic_DNA"/>
</dbReference>
<evidence type="ECO:0000259" key="6">
    <source>
        <dbReference type="Pfam" id="PF20519"/>
    </source>
</evidence>
<sequence>MSNVNYRDVVYENPPNVAEPPGHDIHTLSTERDLEPLVAGPFGASPGGGKRNETRTKCDLLLPRDEEKCDDGTMKLTVRSVFKMVNYACFLALVTYVALEQSSVQTYYFTKTIGDLFVSSKSAPTRKMFTEISCLDDIWAFLEVEFLSSLYNTDAPSNVDEVAMVYYNNKLLGQPRLRMLKVFE</sequence>
<dbReference type="OrthoDB" id="5852752at2759"/>
<feature type="domain" description="Polycystin" evidence="6">
    <location>
        <begin position="129"/>
        <end position="182"/>
    </location>
</feature>
<dbReference type="PANTHER" id="PTHR10877:SF183">
    <property type="entry name" value="AT14535P-RELATED"/>
    <property type="match status" value="1"/>
</dbReference>
<accession>A0A3P8D2N8</accession>
<evidence type="ECO:0000313" key="9">
    <source>
        <dbReference type="WBParaSite" id="HPBE_0001202301-mRNA-1"/>
    </source>
</evidence>
<protein>
    <submittedName>
        <fullName evidence="9">PKD_channel domain-containing protein</fullName>
    </submittedName>
</protein>
<dbReference type="GO" id="GO:0050982">
    <property type="term" value="P:detection of mechanical stimulus"/>
    <property type="evidence" value="ECO:0007669"/>
    <property type="project" value="TreeGrafter"/>
</dbReference>
<proteinExistence type="inferred from homology"/>
<reference evidence="9" key="2">
    <citation type="submission" date="2019-09" db="UniProtKB">
        <authorList>
            <consortium name="WormBaseParasite"/>
        </authorList>
    </citation>
    <scope>IDENTIFICATION</scope>
</reference>
<comment type="subcellular location">
    <subcellularLocation>
        <location evidence="1">Membrane</location>
        <topology evidence="1">Multi-pass membrane protein</topology>
    </subcellularLocation>
</comment>
<evidence type="ECO:0000313" key="7">
    <source>
        <dbReference type="EMBL" id="VDO90615.1"/>
    </source>
</evidence>
<evidence type="ECO:0000256" key="2">
    <source>
        <dbReference type="ARBA" id="ARBA00007200"/>
    </source>
</evidence>
<evidence type="ECO:0000256" key="1">
    <source>
        <dbReference type="ARBA" id="ARBA00004141"/>
    </source>
</evidence>
<organism evidence="7">
    <name type="scientific">Heligmosomoides polygyrus</name>
    <name type="common">Parasitic roundworm</name>
    <dbReference type="NCBI Taxonomy" id="6339"/>
    <lineage>
        <taxon>Eukaryota</taxon>
        <taxon>Metazoa</taxon>
        <taxon>Ecdysozoa</taxon>
        <taxon>Nematoda</taxon>
        <taxon>Chromadorea</taxon>
        <taxon>Rhabditida</taxon>
        <taxon>Rhabditina</taxon>
        <taxon>Rhabditomorpha</taxon>
        <taxon>Strongyloidea</taxon>
        <taxon>Heligmosomidae</taxon>
        <taxon>Heligmosomoides</taxon>
    </lineage>
</organism>
<dbReference type="InterPro" id="IPR046791">
    <property type="entry name" value="Polycystin_dom"/>
</dbReference>
<evidence type="ECO:0000256" key="3">
    <source>
        <dbReference type="ARBA" id="ARBA00022692"/>
    </source>
</evidence>
<keyword evidence="8" id="KW-1185">Reference proteome</keyword>